<evidence type="ECO:0000256" key="2">
    <source>
        <dbReference type="SAM" id="MobiDB-lite"/>
    </source>
</evidence>
<dbReference type="NCBIfam" id="TIGR01420">
    <property type="entry name" value="pilT_fam"/>
    <property type="match status" value="1"/>
</dbReference>
<keyword evidence="5" id="KW-1185">Reference proteome</keyword>
<dbReference type="SMART" id="SM00382">
    <property type="entry name" value="AAA"/>
    <property type="match status" value="1"/>
</dbReference>
<feature type="compositionally biased region" description="Low complexity" evidence="2">
    <location>
        <begin position="358"/>
        <end position="374"/>
    </location>
</feature>
<dbReference type="RefSeq" id="WP_219865804.1">
    <property type="nucleotide sequence ID" value="NZ_JASSQD010000001.1"/>
</dbReference>
<dbReference type="PROSITE" id="PS00662">
    <property type="entry name" value="T2SP_E"/>
    <property type="match status" value="1"/>
</dbReference>
<dbReference type="Pfam" id="PF00437">
    <property type="entry name" value="T2SSE"/>
    <property type="match status" value="1"/>
</dbReference>
<feature type="compositionally biased region" description="Acidic residues" evidence="2">
    <location>
        <begin position="376"/>
        <end position="385"/>
    </location>
</feature>
<dbReference type="EMBL" id="JASSQD010000001">
    <property type="protein sequence ID" value="MDK9557748.1"/>
    <property type="molecule type" value="Genomic_DNA"/>
</dbReference>
<feature type="domain" description="Bacterial type II secretion system protein E" evidence="3">
    <location>
        <begin position="193"/>
        <end position="207"/>
    </location>
</feature>
<dbReference type="Proteomes" id="UP001223547">
    <property type="component" value="Unassembled WGS sequence"/>
</dbReference>
<dbReference type="InterPro" id="IPR001482">
    <property type="entry name" value="T2SS/T4SS_dom"/>
</dbReference>
<sequence length="385" mass="42605">MGFDDYLRILAKHDGSDLYLSTGAPPCAKFHGSLKPIDRTPLAPGIIKDIAYSVMDDEQITEFEQELEMNLAYSIRNVGRFRINIFRQRNEISIVARNIVAEIPNADDLGLPAILKDVVMAKRGLVLFVGATGSGKSTSLAALIDHRNSNSAGHIITIEDPVEYIHRHKKSIVNQREVGVDTRSFQKALKNTLRQAPDVILIGEIRDRETMEHALAFAETGHLCISTLHANNANQALDRIINFFPEERRSQLLMDLAMNLRAFVSQRLVPTIDKKRCAAIEILLGTPTISELILRGEIEGIKEIMEKSANLGMQTFDLALFNLWKDRKISEDEALKNADSANNLRLKIKLHGQEGNESPSAASSGGPSGSGLSLQIEDDEDESAE</sequence>
<feature type="region of interest" description="Disordered" evidence="2">
    <location>
        <begin position="349"/>
        <end position="385"/>
    </location>
</feature>
<dbReference type="InterPro" id="IPR027417">
    <property type="entry name" value="P-loop_NTPase"/>
</dbReference>
<accession>A0ABT7HBQ0</accession>
<protein>
    <submittedName>
        <fullName evidence="4">PilT/PilU family type 4a pilus ATPase</fullName>
    </submittedName>
</protein>
<evidence type="ECO:0000313" key="5">
    <source>
        <dbReference type="Proteomes" id="UP001223547"/>
    </source>
</evidence>
<comment type="similarity">
    <text evidence="1">Belongs to the GSP E family.</text>
</comment>
<comment type="caution">
    <text evidence="4">The sequence shown here is derived from an EMBL/GenBank/DDBJ whole genome shotgun (WGS) entry which is preliminary data.</text>
</comment>
<dbReference type="InterPro" id="IPR003593">
    <property type="entry name" value="AAA+_ATPase"/>
</dbReference>
<evidence type="ECO:0000313" key="4">
    <source>
        <dbReference type="EMBL" id="MDK9557748.1"/>
    </source>
</evidence>
<dbReference type="SUPFAM" id="SSF52540">
    <property type="entry name" value="P-loop containing nucleoside triphosphate hydrolases"/>
    <property type="match status" value="1"/>
</dbReference>
<dbReference type="PANTHER" id="PTHR30486:SF12">
    <property type="entry name" value="TYPE IV PILUS ATPASE PILU"/>
    <property type="match status" value="1"/>
</dbReference>
<name>A0ABT7HBQ0_9GAMM</name>
<reference evidence="4 5" key="1">
    <citation type="submission" date="2023-05" db="EMBL/GenBank/DDBJ databases">
        <title>Marinobacter albus sp. nov., a marine bacterium isolated from sand in a coastal intertidal zone of huludao.</title>
        <authorList>
            <person name="Deng T."/>
        </authorList>
    </citation>
    <scope>NUCLEOTIDE SEQUENCE [LARGE SCALE GENOMIC DNA]</scope>
    <source>
        <strain evidence="4 5">M216</strain>
    </source>
</reference>
<dbReference type="PANTHER" id="PTHR30486">
    <property type="entry name" value="TWITCHING MOTILITY PROTEIN PILT"/>
    <property type="match status" value="1"/>
</dbReference>
<evidence type="ECO:0000259" key="3">
    <source>
        <dbReference type="PROSITE" id="PS00662"/>
    </source>
</evidence>
<dbReference type="InterPro" id="IPR006321">
    <property type="entry name" value="PilT/PilU"/>
</dbReference>
<gene>
    <name evidence="4" type="ORF">QQF73_08945</name>
</gene>
<organism evidence="4 5">
    <name type="scientific">Marinobacter albus</name>
    <dbReference type="NCBI Taxonomy" id="3030833"/>
    <lineage>
        <taxon>Bacteria</taxon>
        <taxon>Pseudomonadati</taxon>
        <taxon>Pseudomonadota</taxon>
        <taxon>Gammaproteobacteria</taxon>
        <taxon>Pseudomonadales</taxon>
        <taxon>Marinobacteraceae</taxon>
        <taxon>Marinobacter</taxon>
    </lineage>
</organism>
<dbReference type="Gene3D" id="3.30.450.90">
    <property type="match status" value="1"/>
</dbReference>
<dbReference type="InterPro" id="IPR050921">
    <property type="entry name" value="T4SS_GSP_E_ATPase"/>
</dbReference>
<dbReference type="Gene3D" id="3.40.50.300">
    <property type="entry name" value="P-loop containing nucleotide triphosphate hydrolases"/>
    <property type="match status" value="1"/>
</dbReference>
<proteinExistence type="inferred from homology"/>
<dbReference type="CDD" id="cd01131">
    <property type="entry name" value="PilT"/>
    <property type="match status" value="1"/>
</dbReference>
<evidence type="ECO:0000256" key="1">
    <source>
        <dbReference type="ARBA" id="ARBA00006611"/>
    </source>
</evidence>